<evidence type="ECO:0000256" key="3">
    <source>
        <dbReference type="ARBA" id="ARBA00022806"/>
    </source>
</evidence>
<dbReference type="GO" id="GO:0016787">
    <property type="term" value="F:hydrolase activity"/>
    <property type="evidence" value="ECO:0007669"/>
    <property type="project" value="UniProtKB-KW"/>
</dbReference>
<keyword evidence="5" id="KW-0863">Zinc-finger</keyword>
<feature type="region of interest" description="Disordered" evidence="6">
    <location>
        <begin position="1180"/>
        <end position="1215"/>
    </location>
</feature>
<dbReference type="PANTHER" id="PTHR43788:SF16">
    <property type="entry name" value="HELICASE WITH ZINC FINGER 2"/>
    <property type="match status" value="1"/>
</dbReference>
<feature type="compositionally biased region" description="Low complexity" evidence="6">
    <location>
        <begin position="224"/>
        <end position="233"/>
    </location>
</feature>
<dbReference type="GO" id="GO:0043139">
    <property type="term" value="F:5'-3' DNA helicase activity"/>
    <property type="evidence" value="ECO:0007669"/>
    <property type="project" value="TreeGrafter"/>
</dbReference>
<sequence length="1268" mass="143886">MKQPVITTALDGTKLALFFTKVFVFSNHFNCLLTIDGIDYCCTEQYYMYYKALLFGDFESAQQILSTKNAALIKRIGSRIRNFDHSKWRRVSILIMAIANWFKYRQNPELRKMLFQTGQSLLVEATSRDLYWGCGVDIHSPRIVEKNRWPGKNVLGIILTDIRTRLLKIEMEKRQHILDLNNLVEFPPLSSTILPTNSPKSTNIPPSAMSKSSADNSPPVNQPSCSTSSCSTSNIQASAIKRKEMEKEKINETTEEMPKENVEEKEKKIVEYLICQVEENGVIGARFNPTTNKNWPHFVLIKNELAEKSDGFVAKLQLGDSVWVSEFEWREGYKVLAKNAGEVTRYRKIWFHSRINSQATVSCIEFISYAERVECSGVVIKIKETKDVRSCCIVIASKLQVSTRCYRRQLIGLNLNEIEIGQLVKVSVAKLPANFLVDESYVLPHMTEYKIGSEEVIQQGMGTLGTVEAHGPWPYKRNGKNIFYPLLPEMTQNEVELSEGIMSAAIGFSYEDERRKIVENRFEGIAIFVDELFRLGFTEIDSAKVKNLKDVWNEDDQVVLKSEMHLPSFASGVIRKIEVSQVQSFGNKRFDFWISVRVVNVQERKNRDVEEELEIAKDGGFIVVHPFLFKGLESRRECFDLNMPSTLSLQDTNQGRLLRALLAREFEVDDDVEDWDASAVERIHPLMRLLNRKQQETAKILLEEGCKFVFQQAPPGVGKTHVASVVVAIMLSIVTNVKVAVITAANLPLAKLARELEEVLGSPEMERSGAVAFFSGYAKDKYFGMINELRQHMLVTKLKSEEVLRNLGNSDMKEIDQYCENFERRPRLTNECKMGSLLAELSRLRIVFATSSMAEAMVNSSLLDTSVLIFDEATQGSFTELAHLICRLPKLEKVLVTGDQHQLGVHLQNLPKCLHYGFGLESMVEQLVLSTLVKHTRLTVCYRMHPLLVEVVSYASYESHGENIEAGRGEDERALLTTSRFPLPMQNCPIVLLNIVGTCRQDIISHSLTNDEQTASAIQLISSLYEKVSPNISVVVICLYLFQKECIQKEFEKLNWNVLVVSVDGYQAQECDVVVLVTTRSSNRSGGLGDSSDFLRDDCRATVALSRAKHGLFLVGDIETLRGGKVWSRFIDRASDFTMVVGQEYLNVLRSGSCKRDRFGQLLSASGRVVANFVDEVVPQQQQQQQPSTSGMVRNETWRRDGPSTSGAEDWKRQAPNVWQQWQGTTFVRTDQMQQCYKCGGHGHIARECMENNYGTWRKDSWRGRGKY</sequence>
<dbReference type="InterPro" id="IPR027417">
    <property type="entry name" value="P-loop_NTPase"/>
</dbReference>
<feature type="domain" description="CCHC-type" evidence="7">
    <location>
        <begin position="1236"/>
        <end position="1249"/>
    </location>
</feature>
<keyword evidence="8" id="KW-1185">Reference proteome</keyword>
<dbReference type="PROSITE" id="PS50158">
    <property type="entry name" value="ZF_CCHC"/>
    <property type="match status" value="1"/>
</dbReference>
<evidence type="ECO:0000256" key="1">
    <source>
        <dbReference type="ARBA" id="ARBA00022741"/>
    </source>
</evidence>
<keyword evidence="2" id="KW-0378">Hydrolase</keyword>
<dbReference type="CDD" id="cd15457">
    <property type="entry name" value="NADAR"/>
    <property type="match status" value="1"/>
</dbReference>
<dbReference type="InterPro" id="IPR037238">
    <property type="entry name" value="YbiA-like_sf"/>
</dbReference>
<keyword evidence="5" id="KW-0862">Zinc</keyword>
<organism evidence="8 9">
    <name type="scientific">Meloidogyne incognita</name>
    <name type="common">Southern root-knot nematode worm</name>
    <name type="synonym">Oxyuris incognita</name>
    <dbReference type="NCBI Taxonomy" id="6306"/>
    <lineage>
        <taxon>Eukaryota</taxon>
        <taxon>Metazoa</taxon>
        <taxon>Ecdysozoa</taxon>
        <taxon>Nematoda</taxon>
        <taxon>Chromadorea</taxon>
        <taxon>Rhabditida</taxon>
        <taxon>Tylenchina</taxon>
        <taxon>Tylenchomorpha</taxon>
        <taxon>Tylenchoidea</taxon>
        <taxon>Meloidogynidae</taxon>
        <taxon>Meloidogyninae</taxon>
        <taxon>Meloidogyne</taxon>
        <taxon>Meloidogyne incognita group</taxon>
    </lineage>
</organism>
<evidence type="ECO:0000313" key="8">
    <source>
        <dbReference type="Proteomes" id="UP000887563"/>
    </source>
</evidence>
<dbReference type="Proteomes" id="UP000887563">
    <property type="component" value="Unplaced"/>
</dbReference>
<dbReference type="Pfam" id="PF13245">
    <property type="entry name" value="AAA_19"/>
    <property type="match status" value="1"/>
</dbReference>
<dbReference type="InterPro" id="IPR050534">
    <property type="entry name" value="Coronavir_polyprotein_1ab"/>
</dbReference>
<dbReference type="Pfam" id="PF13087">
    <property type="entry name" value="AAA_12"/>
    <property type="match status" value="1"/>
</dbReference>
<evidence type="ECO:0000256" key="6">
    <source>
        <dbReference type="SAM" id="MobiDB-lite"/>
    </source>
</evidence>
<dbReference type="AlphaFoldDB" id="A0A914MLW4"/>
<dbReference type="InterPro" id="IPR047187">
    <property type="entry name" value="SF1_C_Upf1"/>
</dbReference>
<dbReference type="InterPro" id="IPR012816">
    <property type="entry name" value="NADAR"/>
</dbReference>
<keyword evidence="5" id="KW-0479">Metal-binding</keyword>
<dbReference type="NCBIfam" id="TIGR02464">
    <property type="entry name" value="ribofla_fusion"/>
    <property type="match status" value="1"/>
</dbReference>
<evidence type="ECO:0000313" key="9">
    <source>
        <dbReference type="WBParaSite" id="Minc3s02165g28646"/>
    </source>
</evidence>
<evidence type="ECO:0000256" key="5">
    <source>
        <dbReference type="PROSITE-ProRule" id="PRU00047"/>
    </source>
</evidence>
<evidence type="ECO:0000256" key="2">
    <source>
        <dbReference type="ARBA" id="ARBA00022801"/>
    </source>
</evidence>
<dbReference type="InterPro" id="IPR001878">
    <property type="entry name" value="Znf_CCHC"/>
</dbReference>
<keyword evidence="3" id="KW-0347">Helicase</keyword>
<feature type="compositionally biased region" description="Polar residues" evidence="6">
    <location>
        <begin position="194"/>
        <end position="223"/>
    </location>
</feature>
<keyword evidence="4" id="KW-0067">ATP-binding</keyword>
<keyword evidence="1" id="KW-0547">Nucleotide-binding</keyword>
<dbReference type="CDD" id="cd18808">
    <property type="entry name" value="SF1_C_Upf1"/>
    <property type="match status" value="1"/>
</dbReference>
<protein>
    <submittedName>
        <fullName evidence="9">CCHC-type domain-containing protein</fullName>
    </submittedName>
</protein>
<evidence type="ECO:0000259" key="7">
    <source>
        <dbReference type="PROSITE" id="PS50158"/>
    </source>
</evidence>
<reference evidence="9" key="1">
    <citation type="submission" date="2022-11" db="UniProtKB">
        <authorList>
            <consortium name="WormBaseParasite"/>
        </authorList>
    </citation>
    <scope>IDENTIFICATION</scope>
</reference>
<name>A0A914MLW4_MELIC</name>
<dbReference type="Gene3D" id="3.40.50.300">
    <property type="entry name" value="P-loop containing nucleotide triphosphate hydrolases"/>
    <property type="match status" value="2"/>
</dbReference>
<dbReference type="SMART" id="SM00343">
    <property type="entry name" value="ZnF_C2HC"/>
    <property type="match status" value="1"/>
</dbReference>
<dbReference type="SUPFAM" id="SSF57756">
    <property type="entry name" value="Retrovirus zinc finger-like domains"/>
    <property type="match status" value="1"/>
</dbReference>
<dbReference type="SUPFAM" id="SSF52540">
    <property type="entry name" value="P-loop containing nucleoside triphosphate hydrolases"/>
    <property type="match status" value="1"/>
</dbReference>
<dbReference type="Gene3D" id="1.10.357.40">
    <property type="entry name" value="YbiA-like"/>
    <property type="match status" value="1"/>
</dbReference>
<dbReference type="PANTHER" id="PTHR43788">
    <property type="entry name" value="DNA2/NAM7 HELICASE FAMILY MEMBER"/>
    <property type="match status" value="1"/>
</dbReference>
<evidence type="ECO:0000256" key="4">
    <source>
        <dbReference type="ARBA" id="ARBA00022840"/>
    </source>
</evidence>
<dbReference type="InterPro" id="IPR036875">
    <property type="entry name" value="Znf_CCHC_sf"/>
</dbReference>
<feature type="region of interest" description="Disordered" evidence="6">
    <location>
        <begin position="194"/>
        <end position="262"/>
    </location>
</feature>
<accession>A0A914MLW4</accession>
<dbReference type="Pfam" id="PF00098">
    <property type="entry name" value="zf-CCHC"/>
    <property type="match status" value="1"/>
</dbReference>
<dbReference type="GO" id="GO:0003676">
    <property type="term" value="F:nucleic acid binding"/>
    <property type="evidence" value="ECO:0007669"/>
    <property type="project" value="InterPro"/>
</dbReference>
<dbReference type="WBParaSite" id="Minc3s02165g28646">
    <property type="protein sequence ID" value="Minc3s02165g28646"/>
    <property type="gene ID" value="Minc3s02165g28646"/>
</dbReference>
<dbReference type="SUPFAM" id="SSF143990">
    <property type="entry name" value="YbiA-like"/>
    <property type="match status" value="1"/>
</dbReference>
<proteinExistence type="predicted"/>
<dbReference type="Gene3D" id="4.10.60.10">
    <property type="entry name" value="Zinc finger, CCHC-type"/>
    <property type="match status" value="1"/>
</dbReference>
<dbReference type="GO" id="GO:0008270">
    <property type="term" value="F:zinc ion binding"/>
    <property type="evidence" value="ECO:0007669"/>
    <property type="project" value="UniProtKB-KW"/>
</dbReference>
<dbReference type="GO" id="GO:0005524">
    <property type="term" value="F:ATP binding"/>
    <property type="evidence" value="ECO:0007669"/>
    <property type="project" value="UniProtKB-KW"/>
</dbReference>
<feature type="compositionally biased region" description="Basic and acidic residues" evidence="6">
    <location>
        <begin position="241"/>
        <end position="262"/>
    </location>
</feature>
<dbReference type="Pfam" id="PF08719">
    <property type="entry name" value="NADAR"/>
    <property type="match status" value="1"/>
</dbReference>
<dbReference type="GO" id="GO:0019899">
    <property type="term" value="F:enzyme binding"/>
    <property type="evidence" value="ECO:0007669"/>
    <property type="project" value="UniProtKB-ARBA"/>
</dbReference>
<dbReference type="InterPro" id="IPR041679">
    <property type="entry name" value="DNA2/NAM7-like_C"/>
</dbReference>